<sequence>MGHLWREFAMTHLYRLILLAALAVSSIGACLPIATLLSGKPLLQFYIGKSGAMQTLPVILWLLAAEVVVVWRLPREPLFFRTNCSSPARSVRLLDCLVFFPKLALAVRRYGLIGLELLLVLRTPTLRTAN</sequence>
<keyword evidence="1" id="KW-0812">Transmembrane</keyword>
<name>A0ABQ0IZ18_GLUTH</name>
<reference evidence="2 3" key="1">
    <citation type="submission" date="2013-08" db="EMBL/GenBank/DDBJ databases">
        <title>Gluconobacter thailandicus NBRC 3257 whole genome sequence.</title>
        <authorList>
            <person name="Matsutani M."/>
            <person name="Yakushi T."/>
            <person name="Matsushita K."/>
        </authorList>
    </citation>
    <scope>NUCLEOTIDE SEQUENCE [LARGE SCALE GENOMIC DNA]</scope>
    <source>
        <strain evidence="2 3">NBRC 3257</strain>
    </source>
</reference>
<accession>A0ABQ0IZ18</accession>
<evidence type="ECO:0000256" key="1">
    <source>
        <dbReference type="SAM" id="Phobius"/>
    </source>
</evidence>
<keyword evidence="1" id="KW-0472">Membrane</keyword>
<evidence type="ECO:0000313" key="2">
    <source>
        <dbReference type="EMBL" id="GAD27457.1"/>
    </source>
</evidence>
<keyword evidence="3" id="KW-1185">Reference proteome</keyword>
<dbReference type="EMBL" id="BASM01000029">
    <property type="protein sequence ID" value="GAD27457.1"/>
    <property type="molecule type" value="Genomic_DNA"/>
</dbReference>
<proteinExistence type="predicted"/>
<dbReference type="Proteomes" id="UP000018209">
    <property type="component" value="Unassembled WGS sequence"/>
</dbReference>
<dbReference type="PROSITE" id="PS51257">
    <property type="entry name" value="PROKAR_LIPOPROTEIN"/>
    <property type="match status" value="1"/>
</dbReference>
<protein>
    <submittedName>
        <fullName evidence="2">Uncharacterized protein</fullName>
    </submittedName>
</protein>
<evidence type="ECO:0000313" key="3">
    <source>
        <dbReference type="Proteomes" id="UP000018209"/>
    </source>
</evidence>
<keyword evidence="1" id="KW-1133">Transmembrane helix</keyword>
<feature type="transmembrane region" description="Helical" evidence="1">
    <location>
        <begin position="12"/>
        <end position="34"/>
    </location>
</feature>
<gene>
    <name evidence="2" type="ORF">NBRC3257_2456</name>
</gene>
<comment type="caution">
    <text evidence="2">The sequence shown here is derived from an EMBL/GenBank/DDBJ whole genome shotgun (WGS) entry which is preliminary data.</text>
</comment>
<feature type="transmembrane region" description="Helical" evidence="1">
    <location>
        <begin position="54"/>
        <end position="73"/>
    </location>
</feature>
<organism evidence="2 3">
    <name type="scientific">Gluconobacter thailandicus NBRC 3257</name>
    <dbReference type="NCBI Taxonomy" id="1381097"/>
    <lineage>
        <taxon>Bacteria</taxon>
        <taxon>Pseudomonadati</taxon>
        <taxon>Pseudomonadota</taxon>
        <taxon>Alphaproteobacteria</taxon>
        <taxon>Acetobacterales</taxon>
        <taxon>Acetobacteraceae</taxon>
        <taxon>Gluconobacter</taxon>
    </lineage>
</organism>